<dbReference type="Proteomes" id="UP000037931">
    <property type="component" value="Unassembled WGS sequence"/>
</dbReference>
<name>A0A0M9GG84_9PSED</name>
<dbReference type="GO" id="GO:0006355">
    <property type="term" value="P:regulation of DNA-templated transcription"/>
    <property type="evidence" value="ECO:0007669"/>
    <property type="project" value="InterPro"/>
</dbReference>
<dbReference type="OrthoDB" id="5593303at2"/>
<evidence type="ECO:0000256" key="3">
    <source>
        <dbReference type="ARBA" id="ARBA00023125"/>
    </source>
</evidence>
<dbReference type="SMART" id="SM00448">
    <property type="entry name" value="REC"/>
    <property type="match status" value="1"/>
</dbReference>
<comment type="caution">
    <text evidence="8">The sequence shown here is derived from an EMBL/GenBank/DDBJ whole genome shotgun (WGS) entry which is preliminary data.</text>
</comment>
<dbReference type="EMBL" id="JSYZ01000009">
    <property type="protein sequence ID" value="KPA90475.1"/>
    <property type="molecule type" value="Genomic_DNA"/>
</dbReference>
<evidence type="ECO:0000256" key="4">
    <source>
        <dbReference type="ARBA" id="ARBA00023163"/>
    </source>
</evidence>
<dbReference type="Gene3D" id="3.40.50.2300">
    <property type="match status" value="1"/>
</dbReference>
<dbReference type="PANTHER" id="PTHR43214:SF41">
    <property type="entry name" value="NITRATE_NITRITE RESPONSE REGULATOR PROTEIN NARP"/>
    <property type="match status" value="1"/>
</dbReference>
<dbReference type="InterPro" id="IPR011006">
    <property type="entry name" value="CheY-like_superfamily"/>
</dbReference>
<dbReference type="SUPFAM" id="SSF52172">
    <property type="entry name" value="CheY-like"/>
    <property type="match status" value="1"/>
</dbReference>
<gene>
    <name evidence="8" type="ORF">PF66_02536</name>
</gene>
<dbReference type="InterPro" id="IPR039420">
    <property type="entry name" value="WalR-like"/>
</dbReference>
<protein>
    <submittedName>
        <fullName evidence="8">Two component transcriptional regulator, LuxR family</fullName>
    </submittedName>
</protein>
<dbReference type="PATRIC" id="fig|50340.43.peg.5921"/>
<dbReference type="PROSITE" id="PS00622">
    <property type="entry name" value="HTH_LUXR_1"/>
    <property type="match status" value="1"/>
</dbReference>
<dbReference type="CDD" id="cd06170">
    <property type="entry name" value="LuxR_C_like"/>
    <property type="match status" value="1"/>
</dbReference>
<dbReference type="SUPFAM" id="SSF46894">
    <property type="entry name" value="C-terminal effector domain of the bipartite response regulators"/>
    <property type="match status" value="1"/>
</dbReference>
<evidence type="ECO:0000256" key="1">
    <source>
        <dbReference type="ARBA" id="ARBA00022553"/>
    </source>
</evidence>
<dbReference type="InterPro" id="IPR001789">
    <property type="entry name" value="Sig_transdc_resp-reg_receiver"/>
</dbReference>
<dbReference type="Pfam" id="PF00072">
    <property type="entry name" value="Response_reg"/>
    <property type="match status" value="1"/>
</dbReference>
<accession>A0A0M9GG84</accession>
<evidence type="ECO:0000256" key="5">
    <source>
        <dbReference type="PROSITE-ProRule" id="PRU00169"/>
    </source>
</evidence>
<evidence type="ECO:0000259" key="6">
    <source>
        <dbReference type="PROSITE" id="PS50043"/>
    </source>
</evidence>
<dbReference type="SMART" id="SM00421">
    <property type="entry name" value="HTH_LUXR"/>
    <property type="match status" value="1"/>
</dbReference>
<dbReference type="Gene3D" id="1.10.10.10">
    <property type="entry name" value="Winged helix-like DNA-binding domain superfamily/Winged helix DNA-binding domain"/>
    <property type="match status" value="1"/>
</dbReference>
<dbReference type="AlphaFoldDB" id="A0A0M9GG84"/>
<keyword evidence="2" id="KW-0805">Transcription regulation</keyword>
<dbReference type="PROSITE" id="PS50110">
    <property type="entry name" value="RESPONSE_REGULATORY"/>
    <property type="match status" value="1"/>
</dbReference>
<dbReference type="PRINTS" id="PR00038">
    <property type="entry name" value="HTHLUXR"/>
</dbReference>
<dbReference type="InterPro" id="IPR036388">
    <property type="entry name" value="WH-like_DNA-bd_sf"/>
</dbReference>
<proteinExistence type="predicted"/>
<organism evidence="8 9">
    <name type="scientific">Pseudomonas asplenii</name>
    <dbReference type="NCBI Taxonomy" id="53407"/>
    <lineage>
        <taxon>Bacteria</taxon>
        <taxon>Pseudomonadati</taxon>
        <taxon>Pseudomonadota</taxon>
        <taxon>Gammaproteobacteria</taxon>
        <taxon>Pseudomonadales</taxon>
        <taxon>Pseudomonadaceae</taxon>
        <taxon>Pseudomonas</taxon>
    </lineage>
</organism>
<evidence type="ECO:0000313" key="8">
    <source>
        <dbReference type="EMBL" id="KPA90475.1"/>
    </source>
</evidence>
<dbReference type="CDD" id="cd17535">
    <property type="entry name" value="REC_NarL-like"/>
    <property type="match status" value="1"/>
</dbReference>
<sequence length="208" mass="23604">MRTALIVDDHPFVRLAIKILLEKLDYEVLAEADNGVDAVQRARELEPQLIVMDLNIPRLDGLEVITRISALGLPSRIVVLTEQSPEFYSERCMRAGALGYVSKTAELDELQLAVRAVMLNKSFFPRLEDHGRMAAHVNETEARQIENLSNRELSILRYIARGMKNKEISELMLLSDKTVSTYKTRLIDKLNLKSVVALAEFAKRNQLL</sequence>
<keyword evidence="1 5" id="KW-0597">Phosphoprotein</keyword>
<feature type="domain" description="Response regulatory" evidence="7">
    <location>
        <begin position="3"/>
        <end position="118"/>
    </location>
</feature>
<dbReference type="RefSeq" id="WP_054056557.1">
    <property type="nucleotide sequence ID" value="NZ_JAQMZR010000013.1"/>
</dbReference>
<dbReference type="PROSITE" id="PS50043">
    <property type="entry name" value="HTH_LUXR_2"/>
    <property type="match status" value="1"/>
</dbReference>
<reference evidence="8 9" key="1">
    <citation type="journal article" date="2015" name="PLoS ONE">
        <title>Rice-Infecting Pseudomonas Genomes Are Highly Accessorized and Harbor Multiple Putative Virulence Mechanisms to Cause Sheath Brown Rot.</title>
        <authorList>
            <person name="Quibod I.L."/>
            <person name="Grande G."/>
            <person name="Oreiro E.G."/>
            <person name="Borja F.N."/>
            <person name="Dossa G.S."/>
            <person name="Mauleon R."/>
            <person name="Cruz C.V."/>
            <person name="Oliva R."/>
        </authorList>
    </citation>
    <scope>NUCLEOTIDE SEQUENCE [LARGE SCALE GENOMIC DNA]</scope>
    <source>
        <strain evidence="8 9">IRRI 6609</strain>
    </source>
</reference>
<keyword evidence="9" id="KW-1185">Reference proteome</keyword>
<dbReference type="GO" id="GO:0000160">
    <property type="term" value="P:phosphorelay signal transduction system"/>
    <property type="evidence" value="ECO:0007669"/>
    <property type="project" value="InterPro"/>
</dbReference>
<dbReference type="InterPro" id="IPR000792">
    <property type="entry name" value="Tscrpt_reg_LuxR_C"/>
</dbReference>
<dbReference type="GO" id="GO:0003677">
    <property type="term" value="F:DNA binding"/>
    <property type="evidence" value="ECO:0007669"/>
    <property type="project" value="UniProtKB-KW"/>
</dbReference>
<keyword evidence="3" id="KW-0238">DNA-binding</keyword>
<dbReference type="STRING" id="50340.PF66_02536"/>
<dbReference type="InterPro" id="IPR058245">
    <property type="entry name" value="NreC/VraR/RcsB-like_REC"/>
</dbReference>
<keyword evidence="4" id="KW-0804">Transcription</keyword>
<feature type="modified residue" description="4-aspartylphosphate" evidence="5">
    <location>
        <position position="53"/>
    </location>
</feature>
<evidence type="ECO:0000259" key="7">
    <source>
        <dbReference type="PROSITE" id="PS50110"/>
    </source>
</evidence>
<evidence type="ECO:0000313" key="9">
    <source>
        <dbReference type="Proteomes" id="UP000037931"/>
    </source>
</evidence>
<dbReference type="PANTHER" id="PTHR43214">
    <property type="entry name" value="TWO-COMPONENT RESPONSE REGULATOR"/>
    <property type="match status" value="1"/>
</dbReference>
<feature type="domain" description="HTH luxR-type" evidence="6">
    <location>
        <begin position="141"/>
        <end position="206"/>
    </location>
</feature>
<dbReference type="Pfam" id="PF00196">
    <property type="entry name" value="GerE"/>
    <property type="match status" value="1"/>
</dbReference>
<dbReference type="InterPro" id="IPR016032">
    <property type="entry name" value="Sig_transdc_resp-reg_C-effctor"/>
</dbReference>
<evidence type="ECO:0000256" key="2">
    <source>
        <dbReference type="ARBA" id="ARBA00023015"/>
    </source>
</evidence>